<dbReference type="AlphaFoldDB" id="A0AAE0TGJ1"/>
<evidence type="ECO:0000313" key="1">
    <source>
        <dbReference type="EMBL" id="KAK3609558.1"/>
    </source>
</evidence>
<reference evidence="1" key="1">
    <citation type="journal article" date="2021" name="Genome Biol. Evol.">
        <title>A High-Quality Reference Genome for a Parasitic Bivalve with Doubly Uniparental Inheritance (Bivalvia: Unionida).</title>
        <authorList>
            <person name="Smith C.H."/>
        </authorList>
    </citation>
    <scope>NUCLEOTIDE SEQUENCE</scope>
    <source>
        <strain evidence="1">CHS0354</strain>
    </source>
</reference>
<dbReference type="Proteomes" id="UP001195483">
    <property type="component" value="Unassembled WGS sequence"/>
</dbReference>
<keyword evidence="2" id="KW-1185">Reference proteome</keyword>
<sequence>MEEQTITSEAETTVKNLIKYYSRATWSNKKGQFVIRPSWDVICDRIIALAAETLMNQREKGCRGTDDLIPLCESNPLYETTILYMKQNTYENEDELERSIPRPKYT</sequence>
<reference evidence="1" key="3">
    <citation type="submission" date="2023-05" db="EMBL/GenBank/DDBJ databases">
        <authorList>
            <person name="Smith C.H."/>
        </authorList>
    </citation>
    <scope>NUCLEOTIDE SEQUENCE</scope>
    <source>
        <strain evidence="1">CHS0354</strain>
        <tissue evidence="1">Mantle</tissue>
    </source>
</reference>
<organism evidence="1 2">
    <name type="scientific">Potamilus streckersoni</name>
    <dbReference type="NCBI Taxonomy" id="2493646"/>
    <lineage>
        <taxon>Eukaryota</taxon>
        <taxon>Metazoa</taxon>
        <taxon>Spiralia</taxon>
        <taxon>Lophotrochozoa</taxon>
        <taxon>Mollusca</taxon>
        <taxon>Bivalvia</taxon>
        <taxon>Autobranchia</taxon>
        <taxon>Heteroconchia</taxon>
        <taxon>Palaeoheterodonta</taxon>
        <taxon>Unionida</taxon>
        <taxon>Unionoidea</taxon>
        <taxon>Unionidae</taxon>
        <taxon>Ambleminae</taxon>
        <taxon>Lampsilini</taxon>
        <taxon>Potamilus</taxon>
    </lineage>
</organism>
<comment type="caution">
    <text evidence="1">The sequence shown here is derived from an EMBL/GenBank/DDBJ whole genome shotgun (WGS) entry which is preliminary data.</text>
</comment>
<name>A0AAE0TGJ1_9BIVA</name>
<accession>A0AAE0TGJ1</accession>
<dbReference type="EMBL" id="JAEAOA010001197">
    <property type="protein sequence ID" value="KAK3609558.1"/>
    <property type="molecule type" value="Genomic_DNA"/>
</dbReference>
<protein>
    <submittedName>
        <fullName evidence="1">Uncharacterized protein</fullName>
    </submittedName>
</protein>
<reference evidence="1" key="2">
    <citation type="journal article" date="2021" name="Genome Biol. Evol.">
        <title>Developing a high-quality reference genome for a parasitic bivalve with doubly uniparental inheritance (Bivalvia: Unionida).</title>
        <authorList>
            <person name="Smith C.H."/>
        </authorList>
    </citation>
    <scope>NUCLEOTIDE SEQUENCE</scope>
    <source>
        <strain evidence="1">CHS0354</strain>
        <tissue evidence="1">Mantle</tissue>
    </source>
</reference>
<gene>
    <name evidence="1" type="ORF">CHS0354_019570</name>
</gene>
<proteinExistence type="predicted"/>
<evidence type="ECO:0000313" key="2">
    <source>
        <dbReference type="Proteomes" id="UP001195483"/>
    </source>
</evidence>